<sequence>MAYKLRESESITKAQQRLNGLNAIDPSGKLDLGNGFGIETYKAEVAAAEAHLKAYNDALKAVGGLKIAVDTAERKLDKFSSGMLTAVGLKFTKNSTEYEQAGGVRESERAKRTAKGRATPKPKA</sequence>
<evidence type="ECO:0008006" key="4">
    <source>
        <dbReference type="Google" id="ProtNLM"/>
    </source>
</evidence>
<comment type="caution">
    <text evidence="2">The sequence shown here is derived from an EMBL/GenBank/DDBJ whole genome shotgun (WGS) entry which is preliminary data.</text>
</comment>
<name>A0ABS8AYB8_9BACT</name>
<dbReference type="Proteomes" id="UP001165296">
    <property type="component" value="Unassembled WGS sequence"/>
</dbReference>
<keyword evidence="3" id="KW-1185">Reference proteome</keyword>
<feature type="compositionally biased region" description="Basic residues" evidence="1">
    <location>
        <begin position="112"/>
        <end position="124"/>
    </location>
</feature>
<evidence type="ECO:0000256" key="1">
    <source>
        <dbReference type="SAM" id="MobiDB-lite"/>
    </source>
</evidence>
<proteinExistence type="predicted"/>
<accession>A0ABS8AYB8</accession>
<gene>
    <name evidence="2" type="ORF">LGH74_22680</name>
</gene>
<organism evidence="2 3">
    <name type="scientific">Hymenobacter lucidus</name>
    <dbReference type="NCBI Taxonomy" id="2880930"/>
    <lineage>
        <taxon>Bacteria</taxon>
        <taxon>Pseudomonadati</taxon>
        <taxon>Bacteroidota</taxon>
        <taxon>Cytophagia</taxon>
        <taxon>Cytophagales</taxon>
        <taxon>Hymenobacteraceae</taxon>
        <taxon>Hymenobacter</taxon>
    </lineage>
</organism>
<evidence type="ECO:0000313" key="2">
    <source>
        <dbReference type="EMBL" id="MCB2410811.1"/>
    </source>
</evidence>
<protein>
    <recommendedName>
        <fullName evidence="4">DNA-binding protein</fullName>
    </recommendedName>
</protein>
<dbReference type="EMBL" id="JAJADR010000011">
    <property type="protein sequence ID" value="MCB2410811.1"/>
    <property type="molecule type" value="Genomic_DNA"/>
</dbReference>
<reference evidence="2" key="1">
    <citation type="submission" date="2021-10" db="EMBL/GenBank/DDBJ databases">
        <authorList>
            <person name="Dean J.D."/>
            <person name="Kim M.K."/>
            <person name="Newey C.N."/>
            <person name="Stoker T.S."/>
            <person name="Thompson D.W."/>
            <person name="Grose J.H."/>
        </authorList>
    </citation>
    <scope>NUCLEOTIDE SEQUENCE</scope>
    <source>
        <strain evidence="2">BT178</strain>
    </source>
</reference>
<feature type="region of interest" description="Disordered" evidence="1">
    <location>
        <begin position="98"/>
        <end position="124"/>
    </location>
</feature>
<dbReference type="RefSeq" id="WP_226180074.1">
    <property type="nucleotide sequence ID" value="NZ_JAJADR010000011.1"/>
</dbReference>
<evidence type="ECO:0000313" key="3">
    <source>
        <dbReference type="Proteomes" id="UP001165296"/>
    </source>
</evidence>